<keyword evidence="2" id="KW-0012">Acyltransferase</keyword>
<comment type="caution">
    <text evidence="4">The sequence shown here is derived from an EMBL/GenBank/DDBJ whole genome shotgun (WGS) entry which is preliminary data.</text>
</comment>
<name>A0AAW8YFR3_PEDAC</name>
<feature type="domain" description="N-acetyltransferase" evidence="3">
    <location>
        <begin position="3"/>
        <end position="172"/>
    </location>
</feature>
<dbReference type="Proteomes" id="UP001280897">
    <property type="component" value="Unassembled WGS sequence"/>
</dbReference>
<dbReference type="RefSeq" id="WP_008841623.1">
    <property type="nucleotide sequence ID" value="NZ_CP066046.1"/>
</dbReference>
<organism evidence="4 5">
    <name type="scientific">Pediococcus acidilactici</name>
    <dbReference type="NCBI Taxonomy" id="1254"/>
    <lineage>
        <taxon>Bacteria</taxon>
        <taxon>Bacillati</taxon>
        <taxon>Bacillota</taxon>
        <taxon>Bacilli</taxon>
        <taxon>Lactobacillales</taxon>
        <taxon>Lactobacillaceae</taxon>
        <taxon>Pediococcus</taxon>
        <taxon>Pediococcus acidilactici group</taxon>
    </lineage>
</organism>
<evidence type="ECO:0000256" key="2">
    <source>
        <dbReference type="ARBA" id="ARBA00023315"/>
    </source>
</evidence>
<dbReference type="AlphaFoldDB" id="A0AAW8YFR3"/>
<gene>
    <name evidence="4" type="ORF">R0G89_03520</name>
</gene>
<evidence type="ECO:0000313" key="5">
    <source>
        <dbReference type="Proteomes" id="UP001280897"/>
    </source>
</evidence>
<dbReference type="CDD" id="cd04301">
    <property type="entry name" value="NAT_SF"/>
    <property type="match status" value="1"/>
</dbReference>
<evidence type="ECO:0000256" key="1">
    <source>
        <dbReference type="ARBA" id="ARBA00022679"/>
    </source>
</evidence>
<dbReference type="SUPFAM" id="SSF55729">
    <property type="entry name" value="Acyl-CoA N-acyltransferases (Nat)"/>
    <property type="match status" value="1"/>
</dbReference>
<evidence type="ECO:0000259" key="3">
    <source>
        <dbReference type="PROSITE" id="PS51186"/>
    </source>
</evidence>
<sequence length="177" mass="20458">MTIEVQPIRERDLANLRRISIETFGATFGPYNAEADLQQHYQRAYNVDQLRRELLNPESQFFFAKIDDEIAGYLKTNVGDAQSEPMGAQVLEVERIYVRPSFQHRGVGTCLIKQAEQLAYAAHKSQIWLGVWENNKKAQHFYQMQGFKQVGDHRFQLGKSEQRDLILMKPVNNISEG</sequence>
<dbReference type="PANTHER" id="PTHR42919">
    <property type="entry name" value="N-ALPHA-ACETYLTRANSFERASE"/>
    <property type="match status" value="1"/>
</dbReference>
<proteinExistence type="predicted"/>
<keyword evidence="1" id="KW-0808">Transferase</keyword>
<evidence type="ECO:0000313" key="4">
    <source>
        <dbReference type="EMBL" id="MDV2620800.1"/>
    </source>
</evidence>
<dbReference type="InterPro" id="IPR016181">
    <property type="entry name" value="Acyl_CoA_acyltransferase"/>
</dbReference>
<dbReference type="Pfam" id="PF00583">
    <property type="entry name" value="Acetyltransf_1"/>
    <property type="match status" value="1"/>
</dbReference>
<protein>
    <submittedName>
        <fullName evidence="4">GNAT family N-acetyltransferase</fullName>
    </submittedName>
</protein>
<dbReference type="PROSITE" id="PS51186">
    <property type="entry name" value="GNAT"/>
    <property type="match status" value="1"/>
</dbReference>
<dbReference type="InterPro" id="IPR051556">
    <property type="entry name" value="N-term/lysine_N-AcTrnsfr"/>
</dbReference>
<accession>A0AAW8YFR3</accession>
<dbReference type="GO" id="GO:0016747">
    <property type="term" value="F:acyltransferase activity, transferring groups other than amino-acyl groups"/>
    <property type="evidence" value="ECO:0007669"/>
    <property type="project" value="InterPro"/>
</dbReference>
<reference evidence="4" key="2">
    <citation type="submission" date="2023-10" db="EMBL/GenBank/DDBJ databases">
        <authorList>
            <person name="Khurajog B."/>
        </authorList>
    </citation>
    <scope>NUCLEOTIDE SEQUENCE</scope>
    <source>
        <strain evidence="4">BF9</strain>
    </source>
</reference>
<reference evidence="4" key="1">
    <citation type="journal article" date="2023" name="PeerJ">
        <title>Selection and evaluation of lactic acid bacteria from chicken feces in Thailand as potential probiotics.</title>
        <authorList>
            <person name="Khurajog B."/>
            <person name="Disastra Y."/>
            <person name="Lawwyne L.D."/>
            <person name="Sirichokchatchawan W."/>
            <person name="Niyomtham W."/>
            <person name="Yindee J."/>
            <person name="Hampson D.J."/>
            <person name="Prapasarakul N."/>
        </authorList>
    </citation>
    <scope>NUCLEOTIDE SEQUENCE</scope>
    <source>
        <strain evidence="4">BF9</strain>
    </source>
</reference>
<dbReference type="Gene3D" id="3.40.630.30">
    <property type="match status" value="1"/>
</dbReference>
<dbReference type="PANTHER" id="PTHR42919:SF8">
    <property type="entry name" value="N-ALPHA-ACETYLTRANSFERASE 50"/>
    <property type="match status" value="1"/>
</dbReference>
<dbReference type="EMBL" id="JAWJAV010000002">
    <property type="protein sequence ID" value="MDV2620800.1"/>
    <property type="molecule type" value="Genomic_DNA"/>
</dbReference>
<dbReference type="InterPro" id="IPR000182">
    <property type="entry name" value="GNAT_dom"/>
</dbReference>